<evidence type="ECO:0000313" key="4">
    <source>
        <dbReference type="Proteomes" id="UP000777482"/>
    </source>
</evidence>
<organism evidence="3 4">
    <name type="scientific">Rhodotorula mucilaginosa</name>
    <name type="common">Yeast</name>
    <name type="synonym">Rhodotorula rubra</name>
    <dbReference type="NCBI Taxonomy" id="5537"/>
    <lineage>
        <taxon>Eukaryota</taxon>
        <taxon>Fungi</taxon>
        <taxon>Dikarya</taxon>
        <taxon>Basidiomycota</taxon>
        <taxon>Pucciniomycotina</taxon>
        <taxon>Microbotryomycetes</taxon>
        <taxon>Sporidiobolales</taxon>
        <taxon>Sporidiobolaceae</taxon>
        <taxon>Rhodotorula</taxon>
    </lineage>
</organism>
<dbReference type="PROSITE" id="PS50217">
    <property type="entry name" value="BZIP"/>
    <property type="match status" value="1"/>
</dbReference>
<dbReference type="GO" id="GO:0003700">
    <property type="term" value="F:DNA-binding transcription factor activity"/>
    <property type="evidence" value="ECO:0007669"/>
    <property type="project" value="InterPro"/>
</dbReference>
<gene>
    <name evidence="3" type="ORF">C6P46_001935</name>
</gene>
<dbReference type="OrthoDB" id="295274at2759"/>
<dbReference type="Pfam" id="PF00170">
    <property type="entry name" value="bZIP_1"/>
    <property type="match status" value="1"/>
</dbReference>
<dbReference type="AlphaFoldDB" id="A0A9P6W6P2"/>
<dbReference type="InterPro" id="IPR004827">
    <property type="entry name" value="bZIP"/>
</dbReference>
<dbReference type="InterPro" id="IPR046347">
    <property type="entry name" value="bZIP_sf"/>
</dbReference>
<feature type="compositionally biased region" description="Low complexity" evidence="1">
    <location>
        <begin position="211"/>
        <end position="230"/>
    </location>
</feature>
<dbReference type="EMBL" id="PUHQ01000016">
    <property type="protein sequence ID" value="KAG0664074.1"/>
    <property type="molecule type" value="Genomic_DNA"/>
</dbReference>
<proteinExistence type="predicted"/>
<keyword evidence="4" id="KW-1185">Reference proteome</keyword>
<dbReference type="SMART" id="SM00338">
    <property type="entry name" value="BRLZ"/>
    <property type="match status" value="1"/>
</dbReference>
<dbReference type="Proteomes" id="UP000777482">
    <property type="component" value="Unassembled WGS sequence"/>
</dbReference>
<dbReference type="CDD" id="cd14812">
    <property type="entry name" value="bZIP_u3"/>
    <property type="match status" value="1"/>
</dbReference>
<feature type="region of interest" description="Disordered" evidence="1">
    <location>
        <begin position="1"/>
        <end position="99"/>
    </location>
</feature>
<feature type="compositionally biased region" description="Basic and acidic residues" evidence="1">
    <location>
        <begin position="74"/>
        <end position="86"/>
    </location>
</feature>
<accession>A0A9P6W6P2</accession>
<sequence length="381" mass="40223">MYSPSASPASSAASEAPPYASTSTTGRRKRTAADVDYAALDAPDAEEDNALEAGGNAQQRPTKRRAPRSTAAEKQARKVARMERNRIAAQVSRDKKKQQQELLEARIAELEAATTASPVALQPPPPPVVTVVDPQLKEENEALKTQLALEKLHSQSLQIRLAALESKFSRLEQLLSGNSVSMHGIDAARNSGEKKEKKEHQSTTEATVQDSSRLVAREPSSSSSSLSSSVPLDAVDGSILLTPAATAATASDFSPFDDLGTAVSDFDFSLGSAFDGALDQPSEPARGPGVDSSPLFGVGSDQLGGFDDNVAPLYSSADVSQAWFDWALTATPVAPQQPVVGGDHQGDFDLVAFLQDHQQQEEDAIASDLPALPLTADAMAF</sequence>
<comment type="caution">
    <text evidence="3">The sequence shown here is derived from an EMBL/GenBank/DDBJ whole genome shotgun (WGS) entry which is preliminary data.</text>
</comment>
<feature type="compositionally biased region" description="Low complexity" evidence="1">
    <location>
        <begin position="1"/>
        <end position="25"/>
    </location>
</feature>
<dbReference type="Gene3D" id="1.20.5.170">
    <property type="match status" value="1"/>
</dbReference>
<evidence type="ECO:0000259" key="2">
    <source>
        <dbReference type="PROSITE" id="PS50217"/>
    </source>
</evidence>
<feature type="compositionally biased region" description="Basic and acidic residues" evidence="1">
    <location>
        <begin position="191"/>
        <end position="202"/>
    </location>
</feature>
<evidence type="ECO:0000313" key="3">
    <source>
        <dbReference type="EMBL" id="KAG0664074.1"/>
    </source>
</evidence>
<dbReference type="SUPFAM" id="SSF57959">
    <property type="entry name" value="Leucine zipper domain"/>
    <property type="match status" value="1"/>
</dbReference>
<protein>
    <recommendedName>
        <fullName evidence="2">BZIP domain-containing protein</fullName>
    </recommendedName>
</protein>
<feature type="domain" description="BZIP" evidence="2">
    <location>
        <begin position="75"/>
        <end position="112"/>
    </location>
</feature>
<reference evidence="3 4" key="1">
    <citation type="submission" date="2020-11" db="EMBL/GenBank/DDBJ databases">
        <title>Kefir isolates.</title>
        <authorList>
            <person name="Marcisauskas S."/>
            <person name="Kim Y."/>
            <person name="Blasche S."/>
        </authorList>
    </citation>
    <scope>NUCLEOTIDE SEQUENCE [LARGE SCALE GENOMIC DNA]</scope>
    <source>
        <strain evidence="3 4">KR</strain>
    </source>
</reference>
<feature type="region of interest" description="Disordered" evidence="1">
    <location>
        <begin position="189"/>
        <end position="230"/>
    </location>
</feature>
<name>A0A9P6W6P2_RHOMI</name>
<evidence type="ECO:0000256" key="1">
    <source>
        <dbReference type="SAM" id="MobiDB-lite"/>
    </source>
</evidence>